<keyword evidence="3" id="KW-1133">Transmembrane helix</keyword>
<evidence type="ECO:0000259" key="4">
    <source>
        <dbReference type="PROSITE" id="PS50887"/>
    </source>
</evidence>
<dbReference type="PANTHER" id="PTHR45138:SF9">
    <property type="entry name" value="DIGUANYLATE CYCLASE DGCM-RELATED"/>
    <property type="match status" value="1"/>
</dbReference>
<keyword evidence="3" id="KW-0812">Transmembrane</keyword>
<protein>
    <recommendedName>
        <fullName evidence="1">diguanylate cyclase</fullName>
        <ecNumber evidence="1">2.7.7.65</ecNumber>
    </recommendedName>
</protein>
<feature type="domain" description="GGDEF" evidence="4">
    <location>
        <begin position="493"/>
        <end position="622"/>
    </location>
</feature>
<dbReference type="EMBL" id="CP002355">
    <property type="protein sequence ID" value="ADR34167.1"/>
    <property type="molecule type" value="Genomic_DNA"/>
</dbReference>
<evidence type="ECO:0000313" key="5">
    <source>
        <dbReference type="EMBL" id="ADR34167.1"/>
    </source>
</evidence>
<organism evidence="5 6">
    <name type="scientific">Sulfuricurvum kujiense (strain ATCC BAA-921 / DSM 16994 / JCM 11577 / YK-1)</name>
    <dbReference type="NCBI Taxonomy" id="709032"/>
    <lineage>
        <taxon>Bacteria</taxon>
        <taxon>Pseudomonadati</taxon>
        <taxon>Campylobacterota</taxon>
        <taxon>Epsilonproteobacteria</taxon>
        <taxon>Campylobacterales</taxon>
        <taxon>Sulfurimonadaceae</taxon>
        <taxon>Sulfuricurvum</taxon>
    </lineage>
</organism>
<dbReference type="InterPro" id="IPR029787">
    <property type="entry name" value="Nucleotide_cyclase"/>
</dbReference>
<dbReference type="InterPro" id="IPR050469">
    <property type="entry name" value="Diguanylate_Cyclase"/>
</dbReference>
<dbReference type="SUPFAM" id="SSF55073">
    <property type="entry name" value="Nucleotide cyclase"/>
    <property type="match status" value="1"/>
</dbReference>
<dbReference type="PROSITE" id="PS50887">
    <property type="entry name" value="GGDEF"/>
    <property type="match status" value="1"/>
</dbReference>
<name>E4TZR0_SULKY</name>
<evidence type="ECO:0000256" key="3">
    <source>
        <dbReference type="SAM" id="Phobius"/>
    </source>
</evidence>
<dbReference type="Gene3D" id="3.30.70.270">
    <property type="match status" value="1"/>
</dbReference>
<sequence>MFRLHLNFPLLIALFLASLVTVISVIYVQENTIHTSKENISYQYARFLNQKVKYDADVLGEYINFIQTDNDLAAQFQEGNKKEIFASMEGLYKRLNRDIDVTHMYFIRTDGTVLLRVHDYNRDNDVIERETFKKAKETQKLVHGLEFGLKMNYTLRVVKPWYVNGKLIGYIEVGKEIDKIIDEYAHLLGNNVYIAIKKDIYRDAPDFVQSNLKRNCLVDDYYIAYNTFAIPPQMGSILNGSIEHQDISFQNHEYYVSKIDFSDFSKKKLGYIVFFQDVSIEHNAMYSSVKALIIMLILISSIFFILGYKLIRRKEKNINALTSVLNEQKEELFHASQKLQKLFDLQKNIIILTDGKKLNMANQSMLDFFGFEDLGHFLQHYNCICERFIEDDTFFHLGKVPNGENWVETLNHLSPENRIVAIYDKDNKTHVFSISLNEFEDERFVVAFADISNTMRDQIKLIQKVTHDKLTGAFNREFLDNSIHDIIREIEPNHLGVIMCDIDYFKRVNDTFGHNRGDEVLKEFAATVQKSIRNEDYLIRWGGEEFIVLVKVDTIESLQIIAEHIRTAVQNTYFEEVEKITASLGVTLFQENETILACIAKADKALYTAKANGRNQIQVYEFLE</sequence>
<dbReference type="eggNOG" id="COG3706">
    <property type="taxonomic scope" value="Bacteria"/>
</dbReference>
<dbReference type="OrthoDB" id="9772835at2"/>
<dbReference type="InterPro" id="IPR029151">
    <property type="entry name" value="Sensor-like_sf"/>
</dbReference>
<accession>E4TZR0</accession>
<dbReference type="InterPro" id="IPR000160">
    <property type="entry name" value="GGDEF_dom"/>
</dbReference>
<dbReference type="GO" id="GO:0052621">
    <property type="term" value="F:diguanylate cyclase activity"/>
    <property type="evidence" value="ECO:0007669"/>
    <property type="project" value="UniProtKB-EC"/>
</dbReference>
<dbReference type="HOGENOM" id="CLU_027484_1_0_7"/>
<reference evidence="5 6" key="1">
    <citation type="journal article" date="2012" name="Stand. Genomic Sci.">
        <title>Complete genome sequence of the sulfur compounds oxidizing chemolithoautotroph Sulfuricurvum kujiense type strain (YK-1(T)).</title>
        <authorList>
            <person name="Han C."/>
            <person name="Kotsyurbenko O."/>
            <person name="Chertkov O."/>
            <person name="Held B."/>
            <person name="Lapidus A."/>
            <person name="Nolan M."/>
            <person name="Lucas S."/>
            <person name="Hammon N."/>
            <person name="Deshpande S."/>
            <person name="Cheng J.F."/>
            <person name="Tapia R."/>
            <person name="Goodwin L.A."/>
            <person name="Pitluck S."/>
            <person name="Liolios K."/>
            <person name="Pagani I."/>
            <person name="Ivanova N."/>
            <person name="Mavromatis K."/>
            <person name="Mikhailova N."/>
            <person name="Pati A."/>
            <person name="Chen A."/>
            <person name="Palaniappan K."/>
            <person name="Land M."/>
            <person name="Hauser L."/>
            <person name="Chang Y.J."/>
            <person name="Jeffries C.D."/>
            <person name="Brambilla E.M."/>
            <person name="Rohde M."/>
            <person name="Spring S."/>
            <person name="Sikorski J."/>
            <person name="Goker M."/>
            <person name="Woyke T."/>
            <person name="Bristow J."/>
            <person name="Eisen J.A."/>
            <person name="Markowitz V."/>
            <person name="Hugenholtz P."/>
            <person name="Kyrpides N.C."/>
            <person name="Klenk H.P."/>
            <person name="Detter J.C."/>
        </authorList>
    </citation>
    <scope>NUCLEOTIDE SEQUENCE [LARGE SCALE GENOMIC DNA]</scope>
    <source>
        <strain evidence="6">ATCC BAA-921 / DSM 16994 / JCM 11577 / YK-1</strain>
    </source>
</reference>
<feature type="transmembrane region" description="Helical" evidence="3">
    <location>
        <begin position="291"/>
        <end position="311"/>
    </location>
</feature>
<dbReference type="PANTHER" id="PTHR45138">
    <property type="entry name" value="REGULATORY COMPONENTS OF SENSORY TRANSDUCTION SYSTEM"/>
    <property type="match status" value="1"/>
</dbReference>
<evidence type="ECO:0000256" key="2">
    <source>
        <dbReference type="ARBA" id="ARBA00034247"/>
    </source>
</evidence>
<keyword evidence="3" id="KW-0472">Membrane</keyword>
<comment type="catalytic activity">
    <reaction evidence="2">
        <text>2 GTP = 3',3'-c-di-GMP + 2 diphosphate</text>
        <dbReference type="Rhea" id="RHEA:24898"/>
        <dbReference type="ChEBI" id="CHEBI:33019"/>
        <dbReference type="ChEBI" id="CHEBI:37565"/>
        <dbReference type="ChEBI" id="CHEBI:58805"/>
        <dbReference type="EC" id="2.7.7.65"/>
    </reaction>
</comment>
<dbReference type="NCBIfam" id="TIGR00254">
    <property type="entry name" value="GGDEF"/>
    <property type="match status" value="1"/>
</dbReference>
<dbReference type="CDD" id="cd01949">
    <property type="entry name" value="GGDEF"/>
    <property type="match status" value="1"/>
</dbReference>
<dbReference type="InterPro" id="IPR029150">
    <property type="entry name" value="dCache_3"/>
</dbReference>
<dbReference type="SMART" id="SM00267">
    <property type="entry name" value="GGDEF"/>
    <property type="match status" value="1"/>
</dbReference>
<gene>
    <name evidence="5" type="ordered locus">Sulku_1505</name>
</gene>
<dbReference type="SUPFAM" id="SSF103190">
    <property type="entry name" value="Sensory domain-like"/>
    <property type="match status" value="1"/>
</dbReference>
<dbReference type="Pfam" id="PF00990">
    <property type="entry name" value="GGDEF"/>
    <property type="match status" value="1"/>
</dbReference>
<dbReference type="InterPro" id="IPR043128">
    <property type="entry name" value="Rev_trsase/Diguanyl_cyclase"/>
</dbReference>
<proteinExistence type="predicted"/>
<dbReference type="KEGG" id="sku:Sulku_1505"/>
<evidence type="ECO:0000313" key="6">
    <source>
        <dbReference type="Proteomes" id="UP000008721"/>
    </source>
</evidence>
<dbReference type="Pfam" id="PF14827">
    <property type="entry name" value="dCache_3"/>
    <property type="match status" value="1"/>
</dbReference>
<dbReference type="EC" id="2.7.7.65" evidence="1"/>
<evidence type="ECO:0000256" key="1">
    <source>
        <dbReference type="ARBA" id="ARBA00012528"/>
    </source>
</evidence>
<dbReference type="STRING" id="709032.Sulku_1505"/>
<dbReference type="AlphaFoldDB" id="E4TZR0"/>
<dbReference type="FunFam" id="3.30.70.270:FF:000001">
    <property type="entry name" value="Diguanylate cyclase domain protein"/>
    <property type="match status" value="1"/>
</dbReference>
<dbReference type="Proteomes" id="UP000008721">
    <property type="component" value="Chromosome"/>
</dbReference>
<keyword evidence="6" id="KW-1185">Reference proteome</keyword>